<keyword evidence="6" id="KW-0418">Kinase</keyword>
<dbReference type="Gene3D" id="3.30.450.40">
    <property type="match status" value="1"/>
</dbReference>
<sequence>MPPTTPDDLGAWWGDAHDREALRVVAEGVRELAGFEVAAVSVVHEGLLLTVAVAGDDEAAAHLARVHTPIEELLAEMALAEDWGPLRFLPHDRATDRLDRWSWVPDIEPVPNRRAWHPEDLLCALLRDDKGEVRGVLGMDLPRNRLRPDAEQRKVLEALARQAEQTVVSAIERRDATLSLEQELAASAYRRQLIDVLSHELQNPVAAISGNLELLAEEELSPVALRSVGAIERAARRIRVMVSDLLALAEVDDPARVREPEPVDVAEVARDVAELMATEARHREVHLELDLAPGPQVVPGVPSEIDTLVANLVANAVKYSERGGTVQVQVRPAIGGTGAVVVQVRDQGIGISPADQERLFEEFFRADNTATRSRPGTGLGLAIVNRVVRAHRGHVDVESQPGRGTTFRVVLPGPPA</sequence>
<comment type="caution">
    <text evidence="9">The sequence shown here is derived from an EMBL/GenBank/DDBJ whole genome shotgun (WGS) entry which is preliminary data.</text>
</comment>
<dbReference type="PANTHER" id="PTHR43711:SF28">
    <property type="entry name" value="SENSOR HISTIDINE KINASE YXDK"/>
    <property type="match status" value="1"/>
</dbReference>
<protein>
    <recommendedName>
        <fullName evidence="3">histidine kinase</fullName>
        <ecNumber evidence="3">2.7.13.3</ecNumber>
    </recommendedName>
</protein>
<dbReference type="EMBL" id="BAABIM010000001">
    <property type="protein sequence ID" value="GAA4679240.1"/>
    <property type="molecule type" value="Genomic_DNA"/>
</dbReference>
<dbReference type="EC" id="2.7.13.3" evidence="3"/>
<keyword evidence="5" id="KW-0808">Transferase</keyword>
<evidence type="ECO:0000256" key="7">
    <source>
        <dbReference type="ARBA" id="ARBA00023012"/>
    </source>
</evidence>
<evidence type="ECO:0000256" key="2">
    <source>
        <dbReference type="ARBA" id="ARBA00004236"/>
    </source>
</evidence>
<dbReference type="SUPFAM" id="SSF55781">
    <property type="entry name" value="GAF domain-like"/>
    <property type="match status" value="1"/>
</dbReference>
<reference evidence="10" key="1">
    <citation type="journal article" date="2019" name="Int. J. Syst. Evol. Microbiol.">
        <title>The Global Catalogue of Microorganisms (GCM) 10K type strain sequencing project: providing services to taxonomists for standard genome sequencing and annotation.</title>
        <authorList>
            <consortium name="The Broad Institute Genomics Platform"/>
            <consortium name="The Broad Institute Genome Sequencing Center for Infectious Disease"/>
            <person name="Wu L."/>
            <person name="Ma J."/>
        </authorList>
    </citation>
    <scope>NUCLEOTIDE SEQUENCE [LARGE SCALE GENOMIC DNA]</scope>
    <source>
        <strain evidence="10">JCM 18127</strain>
    </source>
</reference>
<name>A0ABP8W3X1_9ACTN</name>
<dbReference type="SMART" id="SM00388">
    <property type="entry name" value="HisKA"/>
    <property type="match status" value="1"/>
</dbReference>
<dbReference type="SUPFAM" id="SSF47384">
    <property type="entry name" value="Homodimeric domain of signal transducing histidine kinase"/>
    <property type="match status" value="1"/>
</dbReference>
<dbReference type="PROSITE" id="PS50109">
    <property type="entry name" value="HIS_KIN"/>
    <property type="match status" value="1"/>
</dbReference>
<dbReference type="Gene3D" id="1.10.287.130">
    <property type="match status" value="1"/>
</dbReference>
<dbReference type="InterPro" id="IPR029016">
    <property type="entry name" value="GAF-like_dom_sf"/>
</dbReference>
<dbReference type="InterPro" id="IPR003594">
    <property type="entry name" value="HATPase_dom"/>
</dbReference>
<dbReference type="Proteomes" id="UP001500621">
    <property type="component" value="Unassembled WGS sequence"/>
</dbReference>
<evidence type="ECO:0000256" key="6">
    <source>
        <dbReference type="ARBA" id="ARBA00022777"/>
    </source>
</evidence>
<dbReference type="PANTHER" id="PTHR43711">
    <property type="entry name" value="TWO-COMPONENT HISTIDINE KINASE"/>
    <property type="match status" value="1"/>
</dbReference>
<evidence type="ECO:0000256" key="5">
    <source>
        <dbReference type="ARBA" id="ARBA00022679"/>
    </source>
</evidence>
<dbReference type="InterPro" id="IPR005467">
    <property type="entry name" value="His_kinase_dom"/>
</dbReference>
<keyword evidence="10" id="KW-1185">Reference proteome</keyword>
<dbReference type="SMART" id="SM00387">
    <property type="entry name" value="HATPase_c"/>
    <property type="match status" value="1"/>
</dbReference>
<dbReference type="PRINTS" id="PR00344">
    <property type="entry name" value="BCTRLSENSOR"/>
</dbReference>
<organism evidence="9 10">
    <name type="scientific">Nocardioides nanhaiensis</name>
    <dbReference type="NCBI Taxonomy" id="1476871"/>
    <lineage>
        <taxon>Bacteria</taxon>
        <taxon>Bacillati</taxon>
        <taxon>Actinomycetota</taxon>
        <taxon>Actinomycetes</taxon>
        <taxon>Propionibacteriales</taxon>
        <taxon>Nocardioidaceae</taxon>
        <taxon>Nocardioides</taxon>
    </lineage>
</organism>
<comment type="subcellular location">
    <subcellularLocation>
        <location evidence="2">Cell membrane</location>
    </subcellularLocation>
</comment>
<keyword evidence="7" id="KW-0902">Two-component regulatory system</keyword>
<accession>A0ABP8W3X1</accession>
<dbReference type="InterPro" id="IPR003661">
    <property type="entry name" value="HisK_dim/P_dom"/>
</dbReference>
<dbReference type="Pfam" id="PF00512">
    <property type="entry name" value="HisKA"/>
    <property type="match status" value="1"/>
</dbReference>
<evidence type="ECO:0000313" key="10">
    <source>
        <dbReference type="Proteomes" id="UP001500621"/>
    </source>
</evidence>
<evidence type="ECO:0000256" key="3">
    <source>
        <dbReference type="ARBA" id="ARBA00012438"/>
    </source>
</evidence>
<proteinExistence type="predicted"/>
<evidence type="ECO:0000256" key="1">
    <source>
        <dbReference type="ARBA" id="ARBA00000085"/>
    </source>
</evidence>
<evidence type="ECO:0000256" key="4">
    <source>
        <dbReference type="ARBA" id="ARBA00022553"/>
    </source>
</evidence>
<dbReference type="InterPro" id="IPR036890">
    <property type="entry name" value="HATPase_C_sf"/>
</dbReference>
<evidence type="ECO:0000313" key="9">
    <source>
        <dbReference type="EMBL" id="GAA4679240.1"/>
    </source>
</evidence>
<gene>
    <name evidence="9" type="ORF">GCM10023226_15740</name>
</gene>
<dbReference type="RefSeq" id="WP_345264369.1">
    <property type="nucleotide sequence ID" value="NZ_BAABIM010000001.1"/>
</dbReference>
<dbReference type="CDD" id="cd00082">
    <property type="entry name" value="HisKA"/>
    <property type="match status" value="1"/>
</dbReference>
<comment type="catalytic activity">
    <reaction evidence="1">
        <text>ATP + protein L-histidine = ADP + protein N-phospho-L-histidine.</text>
        <dbReference type="EC" id="2.7.13.3"/>
    </reaction>
</comment>
<dbReference type="Pfam" id="PF02518">
    <property type="entry name" value="HATPase_c"/>
    <property type="match status" value="1"/>
</dbReference>
<dbReference type="InterPro" id="IPR004358">
    <property type="entry name" value="Sig_transdc_His_kin-like_C"/>
</dbReference>
<keyword evidence="4" id="KW-0597">Phosphoprotein</keyword>
<dbReference type="InterPro" id="IPR036097">
    <property type="entry name" value="HisK_dim/P_sf"/>
</dbReference>
<dbReference type="InterPro" id="IPR050736">
    <property type="entry name" value="Sensor_HK_Regulatory"/>
</dbReference>
<feature type="domain" description="Histidine kinase" evidence="8">
    <location>
        <begin position="196"/>
        <end position="415"/>
    </location>
</feature>
<dbReference type="Gene3D" id="3.30.565.10">
    <property type="entry name" value="Histidine kinase-like ATPase, C-terminal domain"/>
    <property type="match status" value="1"/>
</dbReference>
<evidence type="ECO:0000259" key="8">
    <source>
        <dbReference type="PROSITE" id="PS50109"/>
    </source>
</evidence>
<dbReference type="SUPFAM" id="SSF55874">
    <property type="entry name" value="ATPase domain of HSP90 chaperone/DNA topoisomerase II/histidine kinase"/>
    <property type="match status" value="1"/>
</dbReference>